<evidence type="ECO:0000313" key="2">
    <source>
        <dbReference type="EMBL" id="MBF4695307.1"/>
    </source>
</evidence>
<name>A0ABR9ZXW4_9FIRM</name>
<keyword evidence="1" id="KW-0472">Membrane</keyword>
<dbReference type="EMBL" id="JADKNH010000014">
    <property type="protein sequence ID" value="MBF4695307.1"/>
    <property type="molecule type" value="Genomic_DNA"/>
</dbReference>
<comment type="caution">
    <text evidence="2">The sequence shown here is derived from an EMBL/GenBank/DDBJ whole genome shotgun (WGS) entry which is preliminary data.</text>
</comment>
<evidence type="ECO:0000256" key="1">
    <source>
        <dbReference type="SAM" id="Phobius"/>
    </source>
</evidence>
<reference evidence="2 3" key="1">
    <citation type="submission" date="2020-11" db="EMBL/GenBank/DDBJ databases">
        <title>Fusibacter basophilias sp. nov.</title>
        <authorList>
            <person name="Qiu D."/>
        </authorList>
    </citation>
    <scope>NUCLEOTIDE SEQUENCE [LARGE SCALE GENOMIC DNA]</scope>
    <source>
        <strain evidence="2 3">Q10-2</strain>
    </source>
</reference>
<dbReference type="RefSeq" id="WP_194703543.1">
    <property type="nucleotide sequence ID" value="NZ_JADKNH010000014.1"/>
</dbReference>
<gene>
    <name evidence="2" type="ORF">ISU02_19615</name>
</gene>
<organism evidence="2 3">
    <name type="scientific">Fusibacter ferrireducens</name>
    <dbReference type="NCBI Taxonomy" id="2785058"/>
    <lineage>
        <taxon>Bacteria</taxon>
        <taxon>Bacillati</taxon>
        <taxon>Bacillota</taxon>
        <taxon>Clostridia</taxon>
        <taxon>Eubacteriales</taxon>
        <taxon>Eubacteriales Family XII. Incertae Sedis</taxon>
        <taxon>Fusibacter</taxon>
    </lineage>
</organism>
<keyword evidence="1" id="KW-0812">Transmembrane</keyword>
<keyword evidence="1" id="KW-1133">Transmembrane helix</keyword>
<evidence type="ECO:0000313" key="3">
    <source>
        <dbReference type="Proteomes" id="UP000614200"/>
    </source>
</evidence>
<protein>
    <submittedName>
        <fullName evidence="2">Uncharacterized protein</fullName>
    </submittedName>
</protein>
<feature type="transmembrane region" description="Helical" evidence="1">
    <location>
        <begin position="6"/>
        <end position="25"/>
    </location>
</feature>
<keyword evidence="3" id="KW-1185">Reference proteome</keyword>
<proteinExistence type="predicted"/>
<sequence>MLLDILFAGAVTFSIFLMVEFFKSIQQFLIFKKVRETILLSSFSYLKQTPYSIVDLNKMREMLLRKLSEIKLSKWVNDLKITWQSSDAIQFVFELKFNEIKPKYKFVIGLKDIEEIVNKANG</sequence>
<accession>A0ABR9ZXW4</accession>
<dbReference type="Proteomes" id="UP000614200">
    <property type="component" value="Unassembled WGS sequence"/>
</dbReference>